<accession>A0AAW9SF94</accession>
<organism evidence="1 2">
    <name type="scientific">Rapidithrix thailandica</name>
    <dbReference type="NCBI Taxonomy" id="413964"/>
    <lineage>
        <taxon>Bacteria</taxon>
        <taxon>Pseudomonadati</taxon>
        <taxon>Bacteroidota</taxon>
        <taxon>Cytophagia</taxon>
        <taxon>Cytophagales</taxon>
        <taxon>Flammeovirgaceae</taxon>
        <taxon>Rapidithrix</taxon>
    </lineage>
</organism>
<name>A0AAW9SF94_9BACT</name>
<reference evidence="1 2" key="1">
    <citation type="submission" date="2024-04" db="EMBL/GenBank/DDBJ databases">
        <title>Novel genus in family Flammeovirgaceae.</title>
        <authorList>
            <person name="Nguyen T.H."/>
            <person name="Vuong T.Q."/>
            <person name="Le H."/>
            <person name="Kim S.-G."/>
        </authorList>
    </citation>
    <scope>NUCLEOTIDE SEQUENCE [LARGE SCALE GENOMIC DNA]</scope>
    <source>
        <strain evidence="1 2">JCM 23209</strain>
    </source>
</reference>
<dbReference type="RefSeq" id="WP_346822171.1">
    <property type="nucleotide sequence ID" value="NZ_JBDKWZ010000008.1"/>
</dbReference>
<proteinExistence type="predicted"/>
<comment type="caution">
    <text evidence="1">The sequence shown here is derived from an EMBL/GenBank/DDBJ whole genome shotgun (WGS) entry which is preliminary data.</text>
</comment>
<dbReference type="Proteomes" id="UP001403385">
    <property type="component" value="Unassembled WGS sequence"/>
</dbReference>
<dbReference type="AlphaFoldDB" id="A0AAW9SF94"/>
<evidence type="ECO:0008006" key="3">
    <source>
        <dbReference type="Google" id="ProtNLM"/>
    </source>
</evidence>
<protein>
    <recommendedName>
        <fullName evidence="3">Outer membrane protein beta-barrel domain-containing protein</fullName>
    </recommendedName>
</protein>
<evidence type="ECO:0000313" key="2">
    <source>
        <dbReference type="Proteomes" id="UP001403385"/>
    </source>
</evidence>
<dbReference type="EMBL" id="JBDKWZ010000008">
    <property type="protein sequence ID" value="MEN7549396.1"/>
    <property type="molecule type" value="Genomic_DNA"/>
</dbReference>
<sequence length="178" mass="20456">MRYLYCWLTIFLFLPLIVQGQSFTKDKSLEVDLGLGYLDLLHLGMKYRLSQNSQIGMSYGGVLLTNTSRKQSTVTLEHLYHFGRKGSNTSLPLYYFSQKLSYVTDNRNATSTNLYYLTGSIGKSFYANGPFGVNLDIGLMVKLHDETVIDPTTPDEIHRPNYPPVFPAFRFQFFFDFK</sequence>
<keyword evidence="2" id="KW-1185">Reference proteome</keyword>
<gene>
    <name evidence="1" type="ORF">AAG747_15840</name>
</gene>
<evidence type="ECO:0000313" key="1">
    <source>
        <dbReference type="EMBL" id="MEN7549396.1"/>
    </source>
</evidence>